<evidence type="ECO:0000256" key="4">
    <source>
        <dbReference type="ARBA" id="ARBA00022840"/>
    </source>
</evidence>
<dbReference type="PANTHER" id="PTHR43335:SF4">
    <property type="entry name" value="ABC TRANSPORTER, ATP-BINDING PROTEIN"/>
    <property type="match status" value="1"/>
</dbReference>
<organism evidence="7 8">
    <name type="scientific">Catenulispora yoronensis</name>
    <dbReference type="NCBI Taxonomy" id="450799"/>
    <lineage>
        <taxon>Bacteria</taxon>
        <taxon>Bacillati</taxon>
        <taxon>Actinomycetota</taxon>
        <taxon>Actinomycetes</taxon>
        <taxon>Catenulisporales</taxon>
        <taxon>Catenulisporaceae</taxon>
        <taxon>Catenulispora</taxon>
    </lineage>
</organism>
<comment type="similarity">
    <text evidence="1">Belongs to the ABC transporter superfamily.</text>
</comment>
<dbReference type="InterPro" id="IPR003439">
    <property type="entry name" value="ABC_transporter-like_ATP-bd"/>
</dbReference>
<keyword evidence="2" id="KW-0813">Transport</keyword>
<feature type="region of interest" description="Disordered" evidence="5">
    <location>
        <begin position="298"/>
        <end position="347"/>
    </location>
</feature>
<evidence type="ECO:0000256" key="1">
    <source>
        <dbReference type="ARBA" id="ARBA00005417"/>
    </source>
</evidence>
<evidence type="ECO:0000256" key="5">
    <source>
        <dbReference type="SAM" id="MobiDB-lite"/>
    </source>
</evidence>
<evidence type="ECO:0000256" key="2">
    <source>
        <dbReference type="ARBA" id="ARBA00022448"/>
    </source>
</evidence>
<dbReference type="PANTHER" id="PTHR43335">
    <property type="entry name" value="ABC TRANSPORTER, ATP-BINDING PROTEIN"/>
    <property type="match status" value="1"/>
</dbReference>
<sequence length="347" mass="36962">MIEAKGLTKRYGDKKAVDDLTFTVRPGLVTGFLGPNGAGKSTTMRMILGLDAPTSGSVTVNGRPYVKAVAPMREVGALIDAKAIHGGRSAYNHLLALAQTNNLPRRRVGEVLELTGLAQVAKKRSGGFSLGMGQRLGIAAALLGDPQVLMFDEPVNGLDPDGIRWIREFMRTLAGEGRTVFVSSHLMSEMEHTADHLIVIGRGRLQADCTVKEFIDRNSEQSVSVRTPDPQSLHRLLTTSGARVEAQPDGAMTVRGLPPARIGDLAFDAGIRVHELAPHQASLEEAFMEMTRDQVEYRANAGGPSGGPSGGQPPHPGGGHPSEPAPPTGGRRRGRSRDTDHDELIGA</sequence>
<evidence type="ECO:0000256" key="3">
    <source>
        <dbReference type="ARBA" id="ARBA00022741"/>
    </source>
</evidence>
<evidence type="ECO:0000313" key="8">
    <source>
        <dbReference type="Proteomes" id="UP001500751"/>
    </source>
</evidence>
<accession>A0ABP5GJD7</accession>
<name>A0ABP5GJD7_9ACTN</name>
<feature type="domain" description="ABC transporter" evidence="6">
    <location>
        <begin position="2"/>
        <end position="227"/>
    </location>
</feature>
<proteinExistence type="inferred from homology"/>
<dbReference type="RefSeq" id="WP_344669209.1">
    <property type="nucleotide sequence ID" value="NZ_BAAAQN010000044.1"/>
</dbReference>
<dbReference type="SMART" id="SM00382">
    <property type="entry name" value="AAA"/>
    <property type="match status" value="1"/>
</dbReference>
<gene>
    <name evidence="7" type="ORF">GCM10009839_61850</name>
</gene>
<comment type="caution">
    <text evidence="7">The sequence shown here is derived from an EMBL/GenBank/DDBJ whole genome shotgun (WGS) entry which is preliminary data.</text>
</comment>
<dbReference type="Proteomes" id="UP001500751">
    <property type="component" value="Unassembled WGS sequence"/>
</dbReference>
<dbReference type="Gene3D" id="3.40.50.300">
    <property type="entry name" value="P-loop containing nucleotide triphosphate hydrolases"/>
    <property type="match status" value="1"/>
</dbReference>
<dbReference type="PROSITE" id="PS50893">
    <property type="entry name" value="ABC_TRANSPORTER_2"/>
    <property type="match status" value="1"/>
</dbReference>
<protein>
    <recommendedName>
        <fullName evidence="6">ABC transporter domain-containing protein</fullName>
    </recommendedName>
</protein>
<dbReference type="EMBL" id="BAAAQN010000044">
    <property type="protein sequence ID" value="GAA2048054.1"/>
    <property type="molecule type" value="Genomic_DNA"/>
</dbReference>
<evidence type="ECO:0000259" key="6">
    <source>
        <dbReference type="PROSITE" id="PS50893"/>
    </source>
</evidence>
<reference evidence="8" key="1">
    <citation type="journal article" date="2019" name="Int. J. Syst. Evol. Microbiol.">
        <title>The Global Catalogue of Microorganisms (GCM) 10K type strain sequencing project: providing services to taxonomists for standard genome sequencing and annotation.</title>
        <authorList>
            <consortium name="The Broad Institute Genomics Platform"/>
            <consortium name="The Broad Institute Genome Sequencing Center for Infectious Disease"/>
            <person name="Wu L."/>
            <person name="Ma J."/>
        </authorList>
    </citation>
    <scope>NUCLEOTIDE SEQUENCE [LARGE SCALE GENOMIC DNA]</scope>
    <source>
        <strain evidence="8">JCM 16014</strain>
    </source>
</reference>
<evidence type="ECO:0000313" key="7">
    <source>
        <dbReference type="EMBL" id="GAA2048054.1"/>
    </source>
</evidence>
<dbReference type="InterPro" id="IPR003593">
    <property type="entry name" value="AAA+_ATPase"/>
</dbReference>
<dbReference type="SUPFAM" id="SSF52540">
    <property type="entry name" value="P-loop containing nucleoside triphosphate hydrolases"/>
    <property type="match status" value="1"/>
</dbReference>
<feature type="compositionally biased region" description="Basic and acidic residues" evidence="5">
    <location>
        <begin position="336"/>
        <end position="347"/>
    </location>
</feature>
<dbReference type="Pfam" id="PF00005">
    <property type="entry name" value="ABC_tran"/>
    <property type="match status" value="1"/>
</dbReference>
<keyword evidence="8" id="KW-1185">Reference proteome</keyword>
<keyword evidence="4" id="KW-0067">ATP-binding</keyword>
<dbReference type="InterPro" id="IPR027417">
    <property type="entry name" value="P-loop_NTPase"/>
</dbReference>
<keyword evidence="3" id="KW-0547">Nucleotide-binding</keyword>